<protein>
    <submittedName>
        <fullName evidence="7">O-methyltransferase-domain-containing protein</fullName>
    </submittedName>
</protein>
<accession>A0A7C8MB68</accession>
<keyword evidence="1 7" id="KW-0489">Methyltransferase</keyword>
<dbReference type="InterPro" id="IPR036390">
    <property type="entry name" value="WH_DNA-bd_sf"/>
</dbReference>
<keyword evidence="2 7" id="KW-0808">Transferase</keyword>
<evidence type="ECO:0000256" key="4">
    <source>
        <dbReference type="PIRSR" id="PIRSR005739-1"/>
    </source>
</evidence>
<dbReference type="SUPFAM" id="SSF46785">
    <property type="entry name" value="Winged helix' DNA-binding domain"/>
    <property type="match status" value="1"/>
</dbReference>
<dbReference type="PANTHER" id="PTHR43712">
    <property type="entry name" value="PUTATIVE (AFU_ORTHOLOGUE AFUA_4G14580)-RELATED"/>
    <property type="match status" value="1"/>
</dbReference>
<dbReference type="InterPro" id="IPR036388">
    <property type="entry name" value="WH-like_DNA-bd_sf"/>
</dbReference>
<keyword evidence="8" id="KW-1185">Reference proteome</keyword>
<dbReference type="InterPro" id="IPR012967">
    <property type="entry name" value="COMT_dimerisation"/>
</dbReference>
<dbReference type="GO" id="GO:0032259">
    <property type="term" value="P:methylation"/>
    <property type="evidence" value="ECO:0007669"/>
    <property type="project" value="UniProtKB-KW"/>
</dbReference>
<dbReference type="InterPro" id="IPR001077">
    <property type="entry name" value="COMT_C"/>
</dbReference>
<dbReference type="Gene3D" id="3.40.50.150">
    <property type="entry name" value="Vaccinia Virus protein VP39"/>
    <property type="match status" value="1"/>
</dbReference>
<dbReference type="Pfam" id="PF00891">
    <property type="entry name" value="Methyltransf_2"/>
    <property type="match status" value="1"/>
</dbReference>
<dbReference type="Pfam" id="PF08100">
    <property type="entry name" value="Dimerisation"/>
    <property type="match status" value="1"/>
</dbReference>
<evidence type="ECO:0000259" key="5">
    <source>
        <dbReference type="Pfam" id="PF00891"/>
    </source>
</evidence>
<evidence type="ECO:0000259" key="6">
    <source>
        <dbReference type="Pfam" id="PF08100"/>
    </source>
</evidence>
<evidence type="ECO:0000256" key="3">
    <source>
        <dbReference type="ARBA" id="ARBA00022691"/>
    </source>
</evidence>
<dbReference type="GO" id="GO:0008171">
    <property type="term" value="F:O-methyltransferase activity"/>
    <property type="evidence" value="ECO:0007669"/>
    <property type="project" value="InterPro"/>
</dbReference>
<dbReference type="AlphaFoldDB" id="A0A7C8MB68"/>
<evidence type="ECO:0000256" key="1">
    <source>
        <dbReference type="ARBA" id="ARBA00022603"/>
    </source>
</evidence>
<name>A0A7C8MB68_9PLEO</name>
<feature type="active site" description="Proton acceptor" evidence="4">
    <location>
        <position position="299"/>
    </location>
</feature>
<gene>
    <name evidence="7" type="ORF">BDV95DRAFT_507825</name>
</gene>
<feature type="domain" description="O-methyltransferase C-terminal" evidence="5">
    <location>
        <begin position="166"/>
        <end position="370"/>
    </location>
</feature>
<sequence length="391" mass="43646">MSEAIELIEQLSSLSRQPDFTENDGAHMSALHLAKKLEQALQKPEDAALELCFYPTFAASARVAINLKLFHLIAEAASPVTATELSKASGCSEPLLIRLLRPLSALQFMHEAGANTWTASAITKAMCIPAIEAAHIHFWDQGTTAALHMPSFFTQTQYRQPEDPRNGLFQHAFGTEKEAFEHWATQPHVLDNFNTCMTGIRGSRPSWIEWWPVHARILDVQLGTEDVLLVDVGGGRGDDVQAFGRKFADAKGRLVLEDRAVVIADIQQLDERVERVAHDFFTPQPITGARVYFLHFILHDWSDAQCLAILARTTAAMQRGHSKLLLNEFVLPNQGCPLFPTGLDLQMMAMHAAQERTEMQWRQLLDKAGLKVLEFYVPDGRGEGIIEAELK</sequence>
<dbReference type="Gene3D" id="1.10.10.10">
    <property type="entry name" value="Winged helix-like DNA-binding domain superfamily/Winged helix DNA-binding domain"/>
    <property type="match status" value="1"/>
</dbReference>
<dbReference type="InterPro" id="IPR016461">
    <property type="entry name" value="COMT-like"/>
</dbReference>
<organism evidence="7 8">
    <name type="scientific">Massariosphaeria phaeospora</name>
    <dbReference type="NCBI Taxonomy" id="100035"/>
    <lineage>
        <taxon>Eukaryota</taxon>
        <taxon>Fungi</taxon>
        <taxon>Dikarya</taxon>
        <taxon>Ascomycota</taxon>
        <taxon>Pezizomycotina</taxon>
        <taxon>Dothideomycetes</taxon>
        <taxon>Pleosporomycetidae</taxon>
        <taxon>Pleosporales</taxon>
        <taxon>Pleosporales incertae sedis</taxon>
        <taxon>Massariosphaeria</taxon>
    </lineage>
</organism>
<dbReference type="PIRSF" id="PIRSF005739">
    <property type="entry name" value="O-mtase"/>
    <property type="match status" value="1"/>
</dbReference>
<feature type="domain" description="O-methyltransferase dimerisation" evidence="6">
    <location>
        <begin position="57"/>
        <end position="121"/>
    </location>
</feature>
<keyword evidence="3" id="KW-0949">S-adenosyl-L-methionine</keyword>
<dbReference type="PANTHER" id="PTHR43712:SF1">
    <property type="entry name" value="HYPOTHETICAL O-METHYLTRANSFERASE (EUROFUNG)-RELATED"/>
    <property type="match status" value="1"/>
</dbReference>
<comment type="caution">
    <text evidence="7">The sequence shown here is derived from an EMBL/GenBank/DDBJ whole genome shotgun (WGS) entry which is preliminary data.</text>
</comment>
<dbReference type="OrthoDB" id="3340390at2759"/>
<reference evidence="7 8" key="1">
    <citation type="submission" date="2020-01" db="EMBL/GenBank/DDBJ databases">
        <authorList>
            <consortium name="DOE Joint Genome Institute"/>
            <person name="Haridas S."/>
            <person name="Albert R."/>
            <person name="Binder M."/>
            <person name="Bloem J."/>
            <person name="Labutti K."/>
            <person name="Salamov A."/>
            <person name="Andreopoulos B."/>
            <person name="Baker S.E."/>
            <person name="Barry K."/>
            <person name="Bills G."/>
            <person name="Bluhm B.H."/>
            <person name="Cannon C."/>
            <person name="Castanera R."/>
            <person name="Culley D.E."/>
            <person name="Daum C."/>
            <person name="Ezra D."/>
            <person name="Gonzalez J.B."/>
            <person name="Henrissat B."/>
            <person name="Kuo A."/>
            <person name="Liang C."/>
            <person name="Lipzen A."/>
            <person name="Lutzoni F."/>
            <person name="Magnuson J."/>
            <person name="Mondo S."/>
            <person name="Nolan M."/>
            <person name="Ohm R."/>
            <person name="Pangilinan J."/>
            <person name="Park H.-J.H."/>
            <person name="Ramirez L."/>
            <person name="Alfaro M."/>
            <person name="Sun H."/>
            <person name="Tritt A."/>
            <person name="Yoshinaga Y."/>
            <person name="Zwiers L.-H.L."/>
            <person name="Turgeon B.G."/>
            <person name="Goodwin S.B."/>
            <person name="Spatafora J.W."/>
            <person name="Crous P.W."/>
            <person name="Grigoriev I.V."/>
        </authorList>
    </citation>
    <scope>NUCLEOTIDE SEQUENCE [LARGE SCALE GENOMIC DNA]</scope>
    <source>
        <strain evidence="7 8">CBS 611.86</strain>
    </source>
</reference>
<dbReference type="InterPro" id="IPR029063">
    <property type="entry name" value="SAM-dependent_MTases_sf"/>
</dbReference>
<dbReference type="Proteomes" id="UP000481861">
    <property type="component" value="Unassembled WGS sequence"/>
</dbReference>
<proteinExistence type="predicted"/>
<evidence type="ECO:0000313" key="7">
    <source>
        <dbReference type="EMBL" id="KAF2865104.1"/>
    </source>
</evidence>
<dbReference type="GO" id="GO:0046983">
    <property type="term" value="F:protein dimerization activity"/>
    <property type="evidence" value="ECO:0007669"/>
    <property type="project" value="InterPro"/>
</dbReference>
<dbReference type="EMBL" id="JAADJZ010000036">
    <property type="protein sequence ID" value="KAF2865104.1"/>
    <property type="molecule type" value="Genomic_DNA"/>
</dbReference>
<dbReference type="SUPFAM" id="SSF53335">
    <property type="entry name" value="S-adenosyl-L-methionine-dependent methyltransferases"/>
    <property type="match status" value="1"/>
</dbReference>
<dbReference type="PROSITE" id="PS51683">
    <property type="entry name" value="SAM_OMT_II"/>
    <property type="match status" value="1"/>
</dbReference>
<evidence type="ECO:0000256" key="2">
    <source>
        <dbReference type="ARBA" id="ARBA00022679"/>
    </source>
</evidence>
<evidence type="ECO:0000313" key="8">
    <source>
        <dbReference type="Proteomes" id="UP000481861"/>
    </source>
</evidence>